<dbReference type="Pfam" id="PF07549">
    <property type="entry name" value="Sec_GG"/>
    <property type="match status" value="1"/>
</dbReference>
<dbReference type="InterPro" id="IPR005665">
    <property type="entry name" value="SecF_bac"/>
</dbReference>
<feature type="transmembrane region" description="Helical" evidence="10">
    <location>
        <begin position="255"/>
        <end position="274"/>
    </location>
</feature>
<evidence type="ECO:0000256" key="8">
    <source>
        <dbReference type="ARBA" id="ARBA00023010"/>
    </source>
</evidence>
<evidence type="ECO:0000256" key="6">
    <source>
        <dbReference type="ARBA" id="ARBA00022927"/>
    </source>
</evidence>
<dbReference type="EMBL" id="CAEZUR010000002">
    <property type="protein sequence ID" value="CAB4599418.1"/>
    <property type="molecule type" value="Genomic_DNA"/>
</dbReference>
<feature type="transmembrane region" description="Helical" evidence="10">
    <location>
        <begin position="196"/>
        <end position="217"/>
    </location>
</feature>
<feature type="transmembrane region" description="Helical" evidence="10">
    <location>
        <begin position="26"/>
        <end position="45"/>
    </location>
</feature>
<feature type="transmembrane region" description="Helical" evidence="10">
    <location>
        <begin position="144"/>
        <end position="163"/>
    </location>
</feature>
<accession>A0A6J6GRQ2</accession>
<keyword evidence="8" id="KW-0811">Translocation</keyword>
<dbReference type="Pfam" id="PF02355">
    <property type="entry name" value="SecD_SecF_C"/>
    <property type="match status" value="1"/>
</dbReference>
<keyword evidence="9 10" id="KW-0472">Membrane</keyword>
<dbReference type="HAMAP" id="MF_01464_B">
    <property type="entry name" value="SecF_B"/>
    <property type="match status" value="1"/>
</dbReference>
<evidence type="ECO:0000256" key="10">
    <source>
        <dbReference type="SAM" id="Phobius"/>
    </source>
</evidence>
<evidence type="ECO:0000259" key="11">
    <source>
        <dbReference type="Pfam" id="PF02355"/>
    </source>
</evidence>
<dbReference type="GO" id="GO:0015450">
    <property type="term" value="F:protein-transporting ATPase activity"/>
    <property type="evidence" value="ECO:0007669"/>
    <property type="project" value="InterPro"/>
</dbReference>
<sequence>MSRFRDLGDALYTGDRSINFVGRRKVWFTISAIVIVISAILPFTLHNGFNFGIEFKGGSEFTITGAADKGIEVGRTAAEAALPGKEIVVSTVGADSVRVQTPQLVDTQSEDLRKKLASAYSVDSAAVSSSYISASWGGDVTSKALIGLLWFLVLAAALMALYFRTVKMSIAAMIALIHDMVITTGIYGAFGFEVTPAAVIGFLTILGYSLYDTVVVFDKIRENTVEVEHSETATFAERVNLAINQTLVRSINTTVVAILPVASILFIGAIVFGAGTLRDISLAIFIGMLVGTFSTIFIASPFYSQLREGEAKFKLAAEKVLAKRS</sequence>
<keyword evidence="6" id="KW-0653">Protein transport</keyword>
<evidence type="ECO:0000256" key="7">
    <source>
        <dbReference type="ARBA" id="ARBA00022989"/>
    </source>
</evidence>
<dbReference type="PANTHER" id="PTHR30081:SF8">
    <property type="entry name" value="PROTEIN TRANSLOCASE SUBUNIT SECF"/>
    <property type="match status" value="1"/>
</dbReference>
<dbReference type="NCBIfam" id="TIGR00966">
    <property type="entry name" value="transloc_SecF"/>
    <property type="match status" value="1"/>
</dbReference>
<dbReference type="InterPro" id="IPR022646">
    <property type="entry name" value="SecD/SecF_CS"/>
</dbReference>
<dbReference type="InterPro" id="IPR022645">
    <property type="entry name" value="SecD/SecF_bac"/>
</dbReference>
<keyword evidence="5 10" id="KW-0812">Transmembrane</keyword>
<reference evidence="12" key="1">
    <citation type="submission" date="2020-05" db="EMBL/GenBank/DDBJ databases">
        <authorList>
            <person name="Chiriac C."/>
            <person name="Salcher M."/>
            <person name="Ghai R."/>
            <person name="Kavagutti S V."/>
        </authorList>
    </citation>
    <scope>NUCLEOTIDE SEQUENCE</scope>
</reference>
<evidence type="ECO:0000256" key="2">
    <source>
        <dbReference type="ARBA" id="ARBA00015792"/>
    </source>
</evidence>
<gene>
    <name evidence="12" type="ORF">UFOPK1843_00030</name>
</gene>
<evidence type="ECO:0000256" key="3">
    <source>
        <dbReference type="ARBA" id="ARBA00022448"/>
    </source>
</evidence>
<dbReference type="SUPFAM" id="SSF82866">
    <property type="entry name" value="Multidrug efflux transporter AcrB transmembrane domain"/>
    <property type="match status" value="1"/>
</dbReference>
<dbReference type="Gene3D" id="1.20.1640.10">
    <property type="entry name" value="Multidrug efflux transporter AcrB transmembrane domain"/>
    <property type="match status" value="1"/>
</dbReference>
<feature type="domain" description="Protein export membrane protein SecD/SecF C-terminal" evidence="11">
    <location>
        <begin position="116"/>
        <end position="307"/>
    </location>
</feature>
<dbReference type="PANTHER" id="PTHR30081">
    <property type="entry name" value="PROTEIN-EXPORT MEMBRANE PROTEIN SEC"/>
    <property type="match status" value="1"/>
</dbReference>
<evidence type="ECO:0000256" key="5">
    <source>
        <dbReference type="ARBA" id="ARBA00022692"/>
    </source>
</evidence>
<keyword evidence="3" id="KW-0813">Transport</keyword>
<comment type="subcellular location">
    <subcellularLocation>
        <location evidence="1">Cell membrane</location>
        <topology evidence="1">Multi-pass membrane protein</topology>
    </subcellularLocation>
</comment>
<feature type="transmembrane region" description="Helical" evidence="10">
    <location>
        <begin position="170"/>
        <end position="190"/>
    </location>
</feature>
<evidence type="ECO:0000256" key="1">
    <source>
        <dbReference type="ARBA" id="ARBA00004651"/>
    </source>
</evidence>
<keyword evidence="7 10" id="KW-1133">Transmembrane helix</keyword>
<evidence type="ECO:0000313" key="12">
    <source>
        <dbReference type="EMBL" id="CAB4599418.1"/>
    </source>
</evidence>
<dbReference type="InterPro" id="IPR022813">
    <property type="entry name" value="SecD/SecF_arch_bac"/>
</dbReference>
<organism evidence="12">
    <name type="scientific">freshwater metagenome</name>
    <dbReference type="NCBI Taxonomy" id="449393"/>
    <lineage>
        <taxon>unclassified sequences</taxon>
        <taxon>metagenomes</taxon>
        <taxon>ecological metagenomes</taxon>
    </lineage>
</organism>
<dbReference type="GO" id="GO:0006886">
    <property type="term" value="P:intracellular protein transport"/>
    <property type="evidence" value="ECO:0007669"/>
    <property type="project" value="InterPro"/>
</dbReference>
<evidence type="ECO:0000256" key="4">
    <source>
        <dbReference type="ARBA" id="ARBA00022475"/>
    </source>
</evidence>
<dbReference type="PRINTS" id="PR01755">
    <property type="entry name" value="SECFTRNLCASE"/>
</dbReference>
<dbReference type="InterPro" id="IPR048634">
    <property type="entry name" value="SecD_SecF_C"/>
</dbReference>
<feature type="transmembrane region" description="Helical" evidence="10">
    <location>
        <begin position="280"/>
        <end position="303"/>
    </location>
</feature>
<dbReference type="GO" id="GO:0005886">
    <property type="term" value="C:plasma membrane"/>
    <property type="evidence" value="ECO:0007669"/>
    <property type="project" value="UniProtKB-SubCell"/>
</dbReference>
<keyword evidence="4" id="KW-1003">Cell membrane</keyword>
<name>A0A6J6GRQ2_9ZZZZ</name>
<proteinExistence type="inferred from homology"/>
<protein>
    <recommendedName>
        <fullName evidence="2">Protein translocase subunit SecF</fullName>
    </recommendedName>
</protein>
<evidence type="ECO:0000256" key="9">
    <source>
        <dbReference type="ARBA" id="ARBA00023136"/>
    </source>
</evidence>
<dbReference type="AlphaFoldDB" id="A0A6J6GRQ2"/>